<evidence type="ECO:0000256" key="1">
    <source>
        <dbReference type="SAM" id="MobiDB-lite"/>
    </source>
</evidence>
<comment type="caution">
    <text evidence="3">The sequence shown here is derived from an EMBL/GenBank/DDBJ whole genome shotgun (WGS) entry which is preliminary data.</text>
</comment>
<feature type="compositionally biased region" description="Basic and acidic residues" evidence="1">
    <location>
        <begin position="1"/>
        <end position="15"/>
    </location>
</feature>
<name>A0ABW0K599_9BACL</name>
<feature type="domain" description="DnaJ homologue subfamily C member 28 conserved" evidence="2">
    <location>
        <begin position="1"/>
        <end position="66"/>
    </location>
</feature>
<dbReference type="PANTHER" id="PTHR39158">
    <property type="entry name" value="OS08G0560600 PROTEIN"/>
    <property type="match status" value="1"/>
</dbReference>
<keyword evidence="4" id="KW-1185">Reference proteome</keyword>
<feature type="region of interest" description="Disordered" evidence="1">
    <location>
        <begin position="1"/>
        <end position="30"/>
    </location>
</feature>
<dbReference type="PANTHER" id="PTHR39158:SF1">
    <property type="entry name" value="DNAJ HOMOLOG SUBFAMILY C MEMBER 28"/>
    <property type="match status" value="1"/>
</dbReference>
<dbReference type="Pfam" id="PF09350">
    <property type="entry name" value="DJC28_CD"/>
    <property type="match status" value="1"/>
</dbReference>
<dbReference type="RefSeq" id="WP_270878352.1">
    <property type="nucleotide sequence ID" value="NZ_JAQFVF010000018.1"/>
</dbReference>
<evidence type="ECO:0000259" key="2">
    <source>
        <dbReference type="Pfam" id="PF09350"/>
    </source>
</evidence>
<evidence type="ECO:0000313" key="4">
    <source>
        <dbReference type="Proteomes" id="UP001596044"/>
    </source>
</evidence>
<protein>
    <submittedName>
        <fullName evidence="3">DUF1992 domain-containing protein</fullName>
    </submittedName>
</protein>
<gene>
    <name evidence="3" type="ORF">ACFPOG_10100</name>
</gene>
<dbReference type="InterPro" id="IPR052573">
    <property type="entry name" value="DnaJ_C_subfamily_28"/>
</dbReference>
<dbReference type="InterPro" id="IPR018961">
    <property type="entry name" value="DnaJ_homolog_subfam-C_membr-28"/>
</dbReference>
<dbReference type="EMBL" id="JBHSMJ010000009">
    <property type="protein sequence ID" value="MFC5448615.1"/>
    <property type="molecule type" value="Genomic_DNA"/>
</dbReference>
<evidence type="ECO:0000313" key="3">
    <source>
        <dbReference type="EMBL" id="MFC5448615.1"/>
    </source>
</evidence>
<sequence length="120" mass="13690">MAEEKIQEAISRGELDDLPGAGKPLPPDELANVPEELRIGFKLLKNAGMIPEEMQLRKDMLTIGDLIAACQTDAERRKLQLELSAKWLRYQSLMSDRGWTQSEAFTDYQREIQQRLTENG</sequence>
<accession>A0ABW0K599</accession>
<reference evidence="4" key="1">
    <citation type="journal article" date="2019" name="Int. J. Syst. Evol. Microbiol.">
        <title>The Global Catalogue of Microorganisms (GCM) 10K type strain sequencing project: providing services to taxonomists for standard genome sequencing and annotation.</title>
        <authorList>
            <consortium name="The Broad Institute Genomics Platform"/>
            <consortium name="The Broad Institute Genome Sequencing Center for Infectious Disease"/>
            <person name="Wu L."/>
            <person name="Ma J."/>
        </authorList>
    </citation>
    <scope>NUCLEOTIDE SEQUENCE [LARGE SCALE GENOMIC DNA]</scope>
    <source>
        <strain evidence="4">KACC 11904</strain>
    </source>
</reference>
<organism evidence="3 4">
    <name type="scientific">Paenibacillus aestuarii</name>
    <dbReference type="NCBI Taxonomy" id="516965"/>
    <lineage>
        <taxon>Bacteria</taxon>
        <taxon>Bacillati</taxon>
        <taxon>Bacillota</taxon>
        <taxon>Bacilli</taxon>
        <taxon>Bacillales</taxon>
        <taxon>Paenibacillaceae</taxon>
        <taxon>Paenibacillus</taxon>
    </lineage>
</organism>
<proteinExistence type="predicted"/>
<dbReference type="Proteomes" id="UP001596044">
    <property type="component" value="Unassembled WGS sequence"/>
</dbReference>